<gene>
    <name evidence="2" type="ORF">E1298_15205</name>
</gene>
<proteinExistence type="predicted"/>
<accession>A0A4R5BQV8</accession>
<keyword evidence="3" id="KW-1185">Reference proteome</keyword>
<evidence type="ECO:0000256" key="1">
    <source>
        <dbReference type="SAM" id="MobiDB-lite"/>
    </source>
</evidence>
<reference evidence="2 3" key="1">
    <citation type="submission" date="2019-03" db="EMBL/GenBank/DDBJ databases">
        <title>Draft genome sequences of novel Actinobacteria.</title>
        <authorList>
            <person name="Sahin N."/>
            <person name="Ay H."/>
            <person name="Saygin H."/>
        </authorList>
    </citation>
    <scope>NUCLEOTIDE SEQUENCE [LARGE SCALE GENOMIC DNA]</scope>
    <source>
        <strain evidence="2 3">H3C3</strain>
    </source>
</reference>
<name>A0A4R5BQV8_9ACTN</name>
<evidence type="ECO:0008006" key="4">
    <source>
        <dbReference type="Google" id="ProtNLM"/>
    </source>
</evidence>
<evidence type="ECO:0000313" key="3">
    <source>
        <dbReference type="Proteomes" id="UP000294513"/>
    </source>
</evidence>
<dbReference type="RefSeq" id="WP_131893601.1">
    <property type="nucleotide sequence ID" value="NZ_SMKU01000065.1"/>
</dbReference>
<dbReference type="EMBL" id="SMKU01000065">
    <property type="protein sequence ID" value="TDD88355.1"/>
    <property type="molecule type" value="Genomic_DNA"/>
</dbReference>
<dbReference type="Proteomes" id="UP000294513">
    <property type="component" value="Unassembled WGS sequence"/>
</dbReference>
<dbReference type="OrthoDB" id="1954318at2"/>
<comment type="caution">
    <text evidence="2">The sequence shown here is derived from an EMBL/GenBank/DDBJ whole genome shotgun (WGS) entry which is preliminary data.</text>
</comment>
<sequence length="115" mass="13123">MTRFRLDWDGERVAAQVRRGAGLGSKAAAELLLEEANRRVPLEKGRLRESGQVTTDAAGKAAVSYSDPNAVRQHEDPYYKHDPGRSRKYLEIPMLTQRPAMLRVMSRTVRNFLRR</sequence>
<feature type="compositionally biased region" description="Basic and acidic residues" evidence="1">
    <location>
        <begin position="72"/>
        <end position="84"/>
    </location>
</feature>
<evidence type="ECO:0000313" key="2">
    <source>
        <dbReference type="EMBL" id="TDD88355.1"/>
    </source>
</evidence>
<feature type="region of interest" description="Disordered" evidence="1">
    <location>
        <begin position="43"/>
        <end position="84"/>
    </location>
</feature>
<organism evidence="2 3">
    <name type="scientific">Actinomadura rubrisoli</name>
    <dbReference type="NCBI Taxonomy" id="2530368"/>
    <lineage>
        <taxon>Bacteria</taxon>
        <taxon>Bacillati</taxon>
        <taxon>Actinomycetota</taxon>
        <taxon>Actinomycetes</taxon>
        <taxon>Streptosporangiales</taxon>
        <taxon>Thermomonosporaceae</taxon>
        <taxon>Actinomadura</taxon>
    </lineage>
</organism>
<protein>
    <recommendedName>
        <fullName evidence="4">HK97 gp10 family phage protein</fullName>
    </recommendedName>
</protein>
<dbReference type="AlphaFoldDB" id="A0A4R5BQV8"/>